<accession>A0A0E9XMR5</accession>
<reference evidence="1" key="2">
    <citation type="journal article" date="2015" name="Fish Shellfish Immunol.">
        <title>Early steps in the European eel (Anguilla anguilla)-Vibrio vulnificus interaction in the gills: Role of the RtxA13 toxin.</title>
        <authorList>
            <person name="Callol A."/>
            <person name="Pajuelo D."/>
            <person name="Ebbesson L."/>
            <person name="Teles M."/>
            <person name="MacKenzie S."/>
            <person name="Amaro C."/>
        </authorList>
    </citation>
    <scope>NUCLEOTIDE SEQUENCE</scope>
</reference>
<organism evidence="1">
    <name type="scientific">Anguilla anguilla</name>
    <name type="common">European freshwater eel</name>
    <name type="synonym">Muraena anguilla</name>
    <dbReference type="NCBI Taxonomy" id="7936"/>
    <lineage>
        <taxon>Eukaryota</taxon>
        <taxon>Metazoa</taxon>
        <taxon>Chordata</taxon>
        <taxon>Craniata</taxon>
        <taxon>Vertebrata</taxon>
        <taxon>Euteleostomi</taxon>
        <taxon>Actinopterygii</taxon>
        <taxon>Neopterygii</taxon>
        <taxon>Teleostei</taxon>
        <taxon>Anguilliformes</taxon>
        <taxon>Anguillidae</taxon>
        <taxon>Anguilla</taxon>
    </lineage>
</organism>
<protein>
    <submittedName>
        <fullName evidence="1">Uncharacterized protein</fullName>
    </submittedName>
</protein>
<proteinExistence type="predicted"/>
<reference evidence="1" key="1">
    <citation type="submission" date="2014-11" db="EMBL/GenBank/DDBJ databases">
        <authorList>
            <person name="Amaro Gonzalez C."/>
        </authorList>
    </citation>
    <scope>NUCLEOTIDE SEQUENCE</scope>
</reference>
<name>A0A0E9XMR5_ANGAN</name>
<evidence type="ECO:0000313" key="1">
    <source>
        <dbReference type="EMBL" id="JAI03136.1"/>
    </source>
</evidence>
<dbReference type="EMBL" id="GBXM01005442">
    <property type="protein sequence ID" value="JAI03136.1"/>
    <property type="molecule type" value="Transcribed_RNA"/>
</dbReference>
<sequence length="29" mass="3362">MKKTQICQKGNLFHSLTLCHVQKQLPSLH</sequence>
<dbReference type="AlphaFoldDB" id="A0A0E9XMR5"/>